<dbReference type="GO" id="GO:0055085">
    <property type="term" value="P:transmembrane transport"/>
    <property type="evidence" value="ECO:0007669"/>
    <property type="project" value="InterPro"/>
</dbReference>
<sequence>MVARGRSAGPSVPIGSPNVKKISSLYCGQNRKAQERSIMKFAKFCQWLANHAGKPSTFLIAVFLIGMWGLSGPWFHYNDTWQLIINTSTTIITFLMVFLSQTTQKRDNDIIHLKLDELIRATKSAAQSVLDLEDLDNRQLHALRREYRALGSKCESDPGKPLDPQPGNSSRNNHQR</sequence>
<dbReference type="EMBL" id="LIAE01008310">
    <property type="protein sequence ID" value="PAV74605.1"/>
    <property type="molecule type" value="Genomic_DNA"/>
</dbReference>
<evidence type="ECO:0000313" key="3">
    <source>
        <dbReference type="EMBL" id="PAV74605.1"/>
    </source>
</evidence>
<dbReference type="Proteomes" id="UP000218231">
    <property type="component" value="Unassembled WGS sequence"/>
</dbReference>
<dbReference type="InterPro" id="IPR007251">
    <property type="entry name" value="Iron_permease_Fet4"/>
</dbReference>
<gene>
    <name evidence="3" type="ORF">WR25_00520</name>
</gene>
<evidence type="ECO:0000313" key="4">
    <source>
        <dbReference type="Proteomes" id="UP000218231"/>
    </source>
</evidence>
<dbReference type="AlphaFoldDB" id="A0A2A2KKY5"/>
<accession>A0A2A2KKY5</accession>
<proteinExistence type="predicted"/>
<feature type="compositionally biased region" description="Basic and acidic residues" evidence="1">
    <location>
        <begin position="151"/>
        <end position="160"/>
    </location>
</feature>
<dbReference type="OrthoDB" id="2224262at2759"/>
<feature type="transmembrane region" description="Helical" evidence="2">
    <location>
        <begin position="81"/>
        <end position="99"/>
    </location>
</feature>
<feature type="transmembrane region" description="Helical" evidence="2">
    <location>
        <begin position="57"/>
        <end position="75"/>
    </location>
</feature>
<evidence type="ECO:0000256" key="2">
    <source>
        <dbReference type="SAM" id="Phobius"/>
    </source>
</evidence>
<feature type="compositionally biased region" description="Polar residues" evidence="1">
    <location>
        <begin position="166"/>
        <end position="176"/>
    </location>
</feature>
<evidence type="ECO:0000256" key="1">
    <source>
        <dbReference type="SAM" id="MobiDB-lite"/>
    </source>
</evidence>
<evidence type="ECO:0008006" key="5">
    <source>
        <dbReference type="Google" id="ProtNLM"/>
    </source>
</evidence>
<feature type="region of interest" description="Disordered" evidence="1">
    <location>
        <begin position="151"/>
        <end position="176"/>
    </location>
</feature>
<keyword evidence="2" id="KW-0812">Transmembrane</keyword>
<keyword evidence="2" id="KW-0472">Membrane</keyword>
<comment type="caution">
    <text evidence="3">The sequence shown here is derived from an EMBL/GenBank/DDBJ whole genome shotgun (WGS) entry which is preliminary data.</text>
</comment>
<keyword evidence="4" id="KW-1185">Reference proteome</keyword>
<name>A0A2A2KKY5_9BILA</name>
<protein>
    <recommendedName>
        <fullName evidence="5">Low affinity iron permease family protein</fullName>
    </recommendedName>
</protein>
<keyword evidence="2" id="KW-1133">Transmembrane helix</keyword>
<organism evidence="3 4">
    <name type="scientific">Diploscapter pachys</name>
    <dbReference type="NCBI Taxonomy" id="2018661"/>
    <lineage>
        <taxon>Eukaryota</taxon>
        <taxon>Metazoa</taxon>
        <taxon>Ecdysozoa</taxon>
        <taxon>Nematoda</taxon>
        <taxon>Chromadorea</taxon>
        <taxon>Rhabditida</taxon>
        <taxon>Rhabditina</taxon>
        <taxon>Rhabditomorpha</taxon>
        <taxon>Rhabditoidea</taxon>
        <taxon>Rhabditidae</taxon>
        <taxon>Diploscapter</taxon>
    </lineage>
</organism>
<reference evidence="3 4" key="1">
    <citation type="journal article" date="2017" name="Curr. Biol.">
        <title>Genome architecture and evolution of a unichromosomal asexual nematode.</title>
        <authorList>
            <person name="Fradin H."/>
            <person name="Zegar C."/>
            <person name="Gutwein M."/>
            <person name="Lucas J."/>
            <person name="Kovtun M."/>
            <person name="Corcoran D."/>
            <person name="Baugh L.R."/>
            <person name="Kiontke K."/>
            <person name="Gunsalus K."/>
            <person name="Fitch D.H."/>
            <person name="Piano F."/>
        </authorList>
    </citation>
    <scope>NUCLEOTIDE SEQUENCE [LARGE SCALE GENOMIC DNA]</scope>
    <source>
        <strain evidence="3">PF1309</strain>
    </source>
</reference>
<dbReference type="Pfam" id="PF04120">
    <property type="entry name" value="Iron_permease"/>
    <property type="match status" value="1"/>
</dbReference>